<feature type="domain" description="Citrate transporter-like" evidence="9">
    <location>
        <begin position="21"/>
        <end position="341"/>
    </location>
</feature>
<dbReference type="AlphaFoldDB" id="A0A089WNG5"/>
<dbReference type="InterPro" id="IPR000802">
    <property type="entry name" value="Arsenical_pump_ArsB"/>
</dbReference>
<accession>A0A089WNG5</accession>
<feature type="transmembrane region" description="Helical" evidence="8">
    <location>
        <begin position="140"/>
        <end position="159"/>
    </location>
</feature>
<feature type="transmembrane region" description="Helical" evidence="8">
    <location>
        <begin position="100"/>
        <end position="128"/>
    </location>
</feature>
<dbReference type="CDD" id="cd01118">
    <property type="entry name" value="ArsB_permease"/>
    <property type="match status" value="1"/>
</dbReference>
<comment type="similarity">
    <text evidence="2">Belongs to the CitM (TC 2.A.11) transporter family.</text>
</comment>
<dbReference type="KEGG" id="psw:LK03_16930"/>
<feature type="transmembrane region" description="Helical" evidence="8">
    <location>
        <begin position="32"/>
        <end position="55"/>
    </location>
</feature>
<feature type="transmembrane region" description="Helical" evidence="8">
    <location>
        <begin position="246"/>
        <end position="263"/>
    </location>
</feature>
<dbReference type="PANTHER" id="PTHR43302:SF5">
    <property type="entry name" value="TRANSPORTER ARSB-RELATED"/>
    <property type="match status" value="1"/>
</dbReference>
<reference evidence="10 11" key="1">
    <citation type="submission" date="2014-09" db="EMBL/GenBank/DDBJ databases">
        <authorList>
            <person name="Chan K.-G."/>
        </authorList>
    </citation>
    <scope>NUCLEOTIDE SEQUENCE [LARGE SCALE GENOMIC DNA]</scope>
    <source>
        <strain evidence="10 11">ND07</strain>
    </source>
</reference>
<feature type="transmembrane region" description="Helical" evidence="8">
    <location>
        <begin position="7"/>
        <end position="26"/>
    </location>
</feature>
<evidence type="ECO:0000256" key="5">
    <source>
        <dbReference type="ARBA" id="ARBA00022692"/>
    </source>
</evidence>
<feature type="transmembrane region" description="Helical" evidence="8">
    <location>
        <begin position="62"/>
        <end position="80"/>
    </location>
</feature>
<name>A0A089WNG5_9PSED</name>
<dbReference type="Proteomes" id="UP000029493">
    <property type="component" value="Chromosome"/>
</dbReference>
<dbReference type="RefSeq" id="WP_038413494.1">
    <property type="nucleotide sequence ID" value="NZ_CP009455.1"/>
</dbReference>
<evidence type="ECO:0000256" key="1">
    <source>
        <dbReference type="ARBA" id="ARBA00004651"/>
    </source>
</evidence>
<dbReference type="PRINTS" id="PR00758">
    <property type="entry name" value="ARSENICPUMP"/>
</dbReference>
<evidence type="ECO:0000256" key="2">
    <source>
        <dbReference type="ARBA" id="ARBA00009843"/>
    </source>
</evidence>
<dbReference type="GO" id="GO:0015105">
    <property type="term" value="F:arsenite transmembrane transporter activity"/>
    <property type="evidence" value="ECO:0007669"/>
    <property type="project" value="InterPro"/>
</dbReference>
<evidence type="ECO:0000256" key="3">
    <source>
        <dbReference type="ARBA" id="ARBA00022448"/>
    </source>
</evidence>
<dbReference type="OrthoDB" id="9774335at2"/>
<dbReference type="PANTHER" id="PTHR43302">
    <property type="entry name" value="TRANSPORTER ARSB-RELATED"/>
    <property type="match status" value="1"/>
</dbReference>
<protein>
    <submittedName>
        <fullName evidence="10">Arsenic transporter</fullName>
    </submittedName>
</protein>
<feature type="transmembrane region" description="Helical" evidence="8">
    <location>
        <begin position="365"/>
        <end position="384"/>
    </location>
</feature>
<comment type="subcellular location">
    <subcellularLocation>
        <location evidence="1">Cell membrane</location>
        <topology evidence="1">Multi-pass membrane protein</topology>
    </subcellularLocation>
</comment>
<dbReference type="STRING" id="157783.LK03_16930"/>
<organism evidence="10 11">
    <name type="scientific">Pseudomonas cremoricolorata</name>
    <dbReference type="NCBI Taxonomy" id="157783"/>
    <lineage>
        <taxon>Bacteria</taxon>
        <taxon>Pseudomonadati</taxon>
        <taxon>Pseudomonadota</taxon>
        <taxon>Gammaproteobacteria</taxon>
        <taxon>Pseudomonadales</taxon>
        <taxon>Pseudomonadaceae</taxon>
        <taxon>Pseudomonas</taxon>
    </lineage>
</organism>
<sequence length="417" mass="43747">MPAFDSSVAIWTIAAVATAAVILRPWRVPEWIWAVSGAVLLTVIGLIAPRAALAAVAEGRDVYLFLVGMMVLAELSRQQGLFDWLAMYAVQHAKGSGQRLFDLVFLVGTVVTVFLSNDATAVVLTPAVYAACRAAKAPPLPYLFICAFIANAASFVLPISNPANLVVFGSDMPALLDWLRLFSLPSLAAIGLTYLMLRWAVRGQIRQPLALQVTLQPLSSGGRLCALGIALTAAVLLGASALHWELGLPTFCAGLLTAGLIHLRQRRSPVPVLKNVAWGVLPLVAGLFVLVEAVAQTGVIERLAHGLQQLAAHSPAQASWAAGLLSALAGNLMNNLPTGLVAGSIGNLSDLPAQTTGALLIGVDLGPNLSITGSLATLLWLAAIRREGEHVGAWDFLRLGLLVMPPALIGALALLHV</sequence>
<keyword evidence="6 8" id="KW-1133">Transmembrane helix</keyword>
<feature type="transmembrane region" description="Helical" evidence="8">
    <location>
        <begin position="396"/>
        <end position="415"/>
    </location>
</feature>
<evidence type="ECO:0000313" key="10">
    <source>
        <dbReference type="EMBL" id="AIR90850.1"/>
    </source>
</evidence>
<keyword evidence="3" id="KW-0813">Transport</keyword>
<keyword evidence="11" id="KW-1185">Reference proteome</keyword>
<keyword evidence="4" id="KW-1003">Cell membrane</keyword>
<evidence type="ECO:0000256" key="6">
    <source>
        <dbReference type="ARBA" id="ARBA00022989"/>
    </source>
</evidence>
<feature type="transmembrane region" description="Helical" evidence="8">
    <location>
        <begin position="222"/>
        <end position="240"/>
    </location>
</feature>
<dbReference type="eggNOG" id="COG1055">
    <property type="taxonomic scope" value="Bacteria"/>
</dbReference>
<keyword evidence="5 8" id="KW-0812">Transmembrane</keyword>
<evidence type="ECO:0000313" key="11">
    <source>
        <dbReference type="Proteomes" id="UP000029493"/>
    </source>
</evidence>
<keyword evidence="7 8" id="KW-0472">Membrane</keyword>
<dbReference type="EMBL" id="CP009455">
    <property type="protein sequence ID" value="AIR90850.1"/>
    <property type="molecule type" value="Genomic_DNA"/>
</dbReference>
<feature type="transmembrane region" description="Helical" evidence="8">
    <location>
        <begin position="275"/>
        <end position="295"/>
    </location>
</feature>
<dbReference type="Pfam" id="PF03600">
    <property type="entry name" value="CitMHS"/>
    <property type="match status" value="1"/>
</dbReference>
<gene>
    <name evidence="10" type="ORF">LK03_16930</name>
</gene>
<evidence type="ECO:0000256" key="8">
    <source>
        <dbReference type="SAM" id="Phobius"/>
    </source>
</evidence>
<evidence type="ECO:0000256" key="7">
    <source>
        <dbReference type="ARBA" id="ARBA00023136"/>
    </source>
</evidence>
<feature type="transmembrane region" description="Helical" evidence="8">
    <location>
        <begin position="179"/>
        <end position="201"/>
    </location>
</feature>
<dbReference type="GO" id="GO:0005886">
    <property type="term" value="C:plasma membrane"/>
    <property type="evidence" value="ECO:0007669"/>
    <property type="project" value="UniProtKB-SubCell"/>
</dbReference>
<evidence type="ECO:0000256" key="4">
    <source>
        <dbReference type="ARBA" id="ARBA00022475"/>
    </source>
</evidence>
<dbReference type="InterPro" id="IPR004680">
    <property type="entry name" value="Cit_transptr-like_dom"/>
</dbReference>
<evidence type="ECO:0000259" key="9">
    <source>
        <dbReference type="Pfam" id="PF03600"/>
    </source>
</evidence>
<proteinExistence type="inferred from homology"/>